<dbReference type="AlphaFoldDB" id="A0A2P2NVJ4"/>
<sequence length="25" mass="2888">MIHLIPLILTELEHSVLCVLKLLFV</sequence>
<name>A0A2P2NVJ4_RHIMU</name>
<reference evidence="1" key="1">
    <citation type="submission" date="2018-02" db="EMBL/GenBank/DDBJ databases">
        <title>Rhizophora mucronata_Transcriptome.</title>
        <authorList>
            <person name="Meera S.P."/>
            <person name="Sreeshan A."/>
            <person name="Augustine A."/>
        </authorList>
    </citation>
    <scope>NUCLEOTIDE SEQUENCE</scope>
    <source>
        <tissue evidence="1">Leaf</tissue>
    </source>
</reference>
<organism evidence="1">
    <name type="scientific">Rhizophora mucronata</name>
    <name type="common">Asiatic mangrove</name>
    <dbReference type="NCBI Taxonomy" id="61149"/>
    <lineage>
        <taxon>Eukaryota</taxon>
        <taxon>Viridiplantae</taxon>
        <taxon>Streptophyta</taxon>
        <taxon>Embryophyta</taxon>
        <taxon>Tracheophyta</taxon>
        <taxon>Spermatophyta</taxon>
        <taxon>Magnoliopsida</taxon>
        <taxon>eudicotyledons</taxon>
        <taxon>Gunneridae</taxon>
        <taxon>Pentapetalae</taxon>
        <taxon>rosids</taxon>
        <taxon>fabids</taxon>
        <taxon>Malpighiales</taxon>
        <taxon>Rhizophoraceae</taxon>
        <taxon>Rhizophora</taxon>
    </lineage>
</organism>
<dbReference type="EMBL" id="GGEC01066030">
    <property type="protein sequence ID" value="MBX46514.1"/>
    <property type="molecule type" value="Transcribed_RNA"/>
</dbReference>
<accession>A0A2P2NVJ4</accession>
<evidence type="ECO:0000313" key="1">
    <source>
        <dbReference type="EMBL" id="MBX46514.1"/>
    </source>
</evidence>
<proteinExistence type="predicted"/>
<protein>
    <submittedName>
        <fullName evidence="1">Uncharacterized protein</fullName>
    </submittedName>
</protein>